<feature type="transmembrane region" description="Helical" evidence="8">
    <location>
        <begin position="358"/>
        <end position="376"/>
    </location>
</feature>
<accession>A0ABU8MDE6</accession>
<dbReference type="SMART" id="SM00220">
    <property type="entry name" value="S_TKc"/>
    <property type="match status" value="1"/>
</dbReference>
<evidence type="ECO:0000259" key="9">
    <source>
        <dbReference type="PROSITE" id="PS50011"/>
    </source>
</evidence>
<dbReference type="Proteomes" id="UP001369736">
    <property type="component" value="Unassembled WGS sequence"/>
</dbReference>
<dbReference type="CDD" id="cd14014">
    <property type="entry name" value="STKc_PknB_like"/>
    <property type="match status" value="1"/>
</dbReference>
<gene>
    <name evidence="10" type="ORF">WCD58_29550</name>
</gene>
<keyword evidence="5 10" id="KW-0418">Kinase</keyword>
<dbReference type="GO" id="GO:0004674">
    <property type="term" value="F:protein serine/threonine kinase activity"/>
    <property type="evidence" value="ECO:0007669"/>
    <property type="project" value="UniProtKB-EC"/>
</dbReference>
<dbReference type="InterPro" id="IPR000719">
    <property type="entry name" value="Prot_kinase_dom"/>
</dbReference>
<evidence type="ECO:0000256" key="6">
    <source>
        <dbReference type="ARBA" id="ARBA00022840"/>
    </source>
</evidence>
<dbReference type="InterPro" id="IPR017441">
    <property type="entry name" value="Protein_kinase_ATP_BS"/>
</dbReference>
<evidence type="ECO:0000256" key="8">
    <source>
        <dbReference type="SAM" id="Phobius"/>
    </source>
</evidence>
<dbReference type="PANTHER" id="PTHR43289">
    <property type="entry name" value="MITOGEN-ACTIVATED PROTEIN KINASE KINASE KINASE 20-RELATED"/>
    <property type="match status" value="1"/>
</dbReference>
<evidence type="ECO:0000256" key="7">
    <source>
        <dbReference type="PROSITE-ProRule" id="PRU10141"/>
    </source>
</evidence>
<dbReference type="PANTHER" id="PTHR43289:SF6">
    <property type="entry name" value="SERINE_THREONINE-PROTEIN KINASE NEKL-3"/>
    <property type="match status" value="1"/>
</dbReference>
<keyword evidence="8" id="KW-1133">Transmembrane helix</keyword>
<dbReference type="Gene3D" id="3.30.200.20">
    <property type="entry name" value="Phosphorylase Kinase, domain 1"/>
    <property type="match status" value="1"/>
</dbReference>
<evidence type="ECO:0000256" key="4">
    <source>
        <dbReference type="ARBA" id="ARBA00022741"/>
    </source>
</evidence>
<evidence type="ECO:0000256" key="2">
    <source>
        <dbReference type="ARBA" id="ARBA00022527"/>
    </source>
</evidence>
<sequence>MGESFGPYRLERLLGRGGMGEVYRAYDTVRVRTVAVKRLHPYLRDPAFERRFRLEAEATAQLSSPHVVPIHDYGEIDGRLFIDMRLIDGADLHTVLARSGPLAPARAVEVVRQLADALDSAHSVGLVHRDVKPSNAVLAGASGRDFVYLVDFGIVRAAGATASSPSLAAPLTGTGMVIGTLAYMAPELFTGSNATPASDVYALACLLFEALTARAPFVGEGAALMHQHLAGPPPHPHHVLPEVPESLGDVVVAGLAKDPAARPPSAGEFAAAAVAALQGLPSGGKAGGRGVRQSAIPTALGAVPASSGIPAVWAHTGDHARGPTPTAQGRLSEMARPLSRFAEPEPSDGIFQGPRFRVVTLVVSLVAFALGTAYAMVPFSRCLESPEYLCGPRPMTLTWCGLGVITAAVVLALTGHVRGPRSKHRNTWSGIAIVLMPLSLLLITLAYIDPY</sequence>
<keyword evidence="11" id="KW-1185">Reference proteome</keyword>
<dbReference type="RefSeq" id="WP_337706713.1">
    <property type="nucleotide sequence ID" value="NZ_JBBEGM010000017.1"/>
</dbReference>
<dbReference type="Pfam" id="PF00069">
    <property type="entry name" value="Pkinase"/>
    <property type="match status" value="1"/>
</dbReference>
<dbReference type="EC" id="2.7.11.1" evidence="1"/>
<dbReference type="Gene3D" id="1.10.510.10">
    <property type="entry name" value="Transferase(Phosphotransferase) domain 1"/>
    <property type="match status" value="1"/>
</dbReference>
<evidence type="ECO:0000256" key="1">
    <source>
        <dbReference type="ARBA" id="ARBA00012513"/>
    </source>
</evidence>
<feature type="binding site" evidence="7">
    <location>
        <position position="37"/>
    </location>
    <ligand>
        <name>ATP</name>
        <dbReference type="ChEBI" id="CHEBI:30616"/>
    </ligand>
</feature>
<keyword evidence="6 7" id="KW-0067">ATP-binding</keyword>
<dbReference type="SUPFAM" id="SSF56112">
    <property type="entry name" value="Protein kinase-like (PK-like)"/>
    <property type="match status" value="1"/>
</dbReference>
<dbReference type="EMBL" id="JBBEGM010000017">
    <property type="protein sequence ID" value="MEJ2865339.1"/>
    <property type="molecule type" value="Genomic_DNA"/>
</dbReference>
<keyword evidence="8" id="KW-0472">Membrane</keyword>
<name>A0ABU8MDE6_9PSEU</name>
<evidence type="ECO:0000256" key="5">
    <source>
        <dbReference type="ARBA" id="ARBA00022777"/>
    </source>
</evidence>
<keyword evidence="4 7" id="KW-0547">Nucleotide-binding</keyword>
<dbReference type="PROSITE" id="PS50011">
    <property type="entry name" value="PROTEIN_KINASE_DOM"/>
    <property type="match status" value="1"/>
</dbReference>
<dbReference type="PROSITE" id="PS00107">
    <property type="entry name" value="PROTEIN_KINASE_ATP"/>
    <property type="match status" value="1"/>
</dbReference>
<feature type="transmembrane region" description="Helical" evidence="8">
    <location>
        <begin position="427"/>
        <end position="448"/>
    </location>
</feature>
<evidence type="ECO:0000256" key="3">
    <source>
        <dbReference type="ARBA" id="ARBA00022679"/>
    </source>
</evidence>
<comment type="caution">
    <text evidence="10">The sequence shown here is derived from an EMBL/GenBank/DDBJ whole genome shotgun (WGS) entry which is preliminary data.</text>
</comment>
<feature type="domain" description="Protein kinase" evidence="9">
    <location>
        <begin position="8"/>
        <end position="274"/>
    </location>
</feature>
<organism evidence="10 11">
    <name type="scientific">Actinomycetospora flava</name>
    <dbReference type="NCBI Taxonomy" id="3129232"/>
    <lineage>
        <taxon>Bacteria</taxon>
        <taxon>Bacillati</taxon>
        <taxon>Actinomycetota</taxon>
        <taxon>Actinomycetes</taxon>
        <taxon>Pseudonocardiales</taxon>
        <taxon>Pseudonocardiaceae</taxon>
        <taxon>Actinomycetospora</taxon>
    </lineage>
</organism>
<evidence type="ECO:0000313" key="11">
    <source>
        <dbReference type="Proteomes" id="UP001369736"/>
    </source>
</evidence>
<keyword evidence="2" id="KW-0723">Serine/threonine-protein kinase</keyword>
<evidence type="ECO:0000313" key="10">
    <source>
        <dbReference type="EMBL" id="MEJ2865339.1"/>
    </source>
</evidence>
<keyword evidence="3 10" id="KW-0808">Transferase</keyword>
<proteinExistence type="predicted"/>
<feature type="transmembrane region" description="Helical" evidence="8">
    <location>
        <begin position="396"/>
        <end position="415"/>
    </location>
</feature>
<reference evidence="10 11" key="1">
    <citation type="submission" date="2024-03" db="EMBL/GenBank/DDBJ databases">
        <title>Actinomycetospora sp. OC33-EN07, a novel actinomycete isolated from wild orchid (Aerides multiflora).</title>
        <authorList>
            <person name="Suriyachadkun C."/>
        </authorList>
    </citation>
    <scope>NUCLEOTIDE SEQUENCE [LARGE SCALE GENOMIC DNA]</scope>
    <source>
        <strain evidence="10 11">OC33-EN07</strain>
    </source>
</reference>
<dbReference type="InterPro" id="IPR011009">
    <property type="entry name" value="Kinase-like_dom_sf"/>
</dbReference>
<protein>
    <recommendedName>
        <fullName evidence="1">non-specific serine/threonine protein kinase</fullName>
        <ecNumber evidence="1">2.7.11.1</ecNumber>
    </recommendedName>
</protein>
<keyword evidence="8" id="KW-0812">Transmembrane</keyword>